<dbReference type="InterPro" id="IPR001789">
    <property type="entry name" value="Sig_transdc_resp-reg_receiver"/>
</dbReference>
<dbReference type="SUPFAM" id="SSF52172">
    <property type="entry name" value="CheY-like"/>
    <property type="match status" value="1"/>
</dbReference>
<proteinExistence type="predicted"/>
<protein>
    <recommendedName>
        <fullName evidence="2">Response regulatory domain-containing protein</fullName>
    </recommendedName>
</protein>
<dbReference type="KEGG" id="slac:SKTS_07920"/>
<dbReference type="GO" id="GO:0000160">
    <property type="term" value="P:phosphorelay signal transduction system"/>
    <property type="evidence" value="ECO:0007669"/>
    <property type="project" value="InterPro"/>
</dbReference>
<accession>A0A6F8VA80</accession>
<dbReference type="AlphaFoldDB" id="A0A6F8VA80"/>
<gene>
    <name evidence="3" type="ORF">SKTS_07920</name>
</gene>
<dbReference type="RefSeq" id="WP_173060717.1">
    <property type="nucleotide sequence ID" value="NZ_AP022853.1"/>
</dbReference>
<name>A0A6F8VA80_9PROT</name>
<dbReference type="EMBL" id="AP022853">
    <property type="protein sequence ID" value="BCB25906.1"/>
    <property type="molecule type" value="Genomic_DNA"/>
</dbReference>
<dbReference type="Gene3D" id="3.40.50.2300">
    <property type="match status" value="1"/>
</dbReference>
<feature type="domain" description="Response regulatory" evidence="2">
    <location>
        <begin position="2"/>
        <end position="124"/>
    </location>
</feature>
<organism evidence="3 4">
    <name type="scientific">Sulfurimicrobium lacus</name>
    <dbReference type="NCBI Taxonomy" id="2715678"/>
    <lineage>
        <taxon>Bacteria</taxon>
        <taxon>Pseudomonadati</taxon>
        <taxon>Pseudomonadota</taxon>
        <taxon>Betaproteobacteria</taxon>
        <taxon>Nitrosomonadales</taxon>
        <taxon>Sulfuricellaceae</taxon>
        <taxon>Sulfurimicrobium</taxon>
    </lineage>
</organism>
<evidence type="ECO:0000256" key="1">
    <source>
        <dbReference type="PROSITE-ProRule" id="PRU00169"/>
    </source>
</evidence>
<dbReference type="PROSITE" id="PS50110">
    <property type="entry name" value="RESPONSE_REGULATORY"/>
    <property type="match status" value="1"/>
</dbReference>
<comment type="caution">
    <text evidence="1">Lacks conserved residue(s) required for the propagation of feature annotation.</text>
</comment>
<dbReference type="Proteomes" id="UP000502260">
    <property type="component" value="Chromosome"/>
</dbReference>
<reference evidence="4" key="1">
    <citation type="submission" date="2020-03" db="EMBL/GenBank/DDBJ databases">
        <title>Complete genome sequence of sulfur-oxidizing bacterium skT11.</title>
        <authorList>
            <person name="Kanda M."/>
            <person name="Kojima H."/>
            <person name="Fukui M."/>
        </authorList>
    </citation>
    <scope>NUCLEOTIDE SEQUENCE [LARGE SCALE GENOMIC DNA]</scope>
    <source>
        <strain evidence="4">skT11</strain>
    </source>
</reference>
<keyword evidence="4" id="KW-1185">Reference proteome</keyword>
<evidence type="ECO:0000313" key="4">
    <source>
        <dbReference type="Proteomes" id="UP000502260"/>
    </source>
</evidence>
<dbReference type="InterPro" id="IPR011006">
    <property type="entry name" value="CheY-like_superfamily"/>
</dbReference>
<sequence>MRVVIAEKDQIGRRLLAQLLRMEGHDVLLIEEGGDVRGLMKQHRPDVVLMNMFSTQEGEGCGAIRPGSGAADCLSPVVVMTSMGACENLSVFMGMGKHVETDGFDRLPANAKIGTMEHVQRICEILSRNLCYSGRNEMKRPAIRSSGQGSLELYAR</sequence>
<evidence type="ECO:0000259" key="2">
    <source>
        <dbReference type="PROSITE" id="PS50110"/>
    </source>
</evidence>
<evidence type="ECO:0000313" key="3">
    <source>
        <dbReference type="EMBL" id="BCB25906.1"/>
    </source>
</evidence>